<name>I2CQN2_NANGC</name>
<sequence length="64" mass="6660">MLGTRYVELFHTTPEELARALNGQQHIAGSSAVCFGSSSAKTSESADSEISTSGRGEALTTLEA</sequence>
<proteinExistence type="evidence at transcript level"/>
<organism evidence="2">
    <name type="scientific">Nannochloropsis gaditana (strain CCMP526)</name>
    <name type="common">Green microalga</name>
    <name type="synonym">Microchloropsis gaditana</name>
    <dbReference type="NCBI Taxonomy" id="1093141"/>
    <lineage>
        <taxon>Eukaryota</taxon>
        <taxon>Sar</taxon>
        <taxon>Stramenopiles</taxon>
        <taxon>Ochrophyta</taxon>
        <taxon>Eustigmatophyceae</taxon>
        <taxon>Eustigmatales</taxon>
        <taxon>Monodopsidaceae</taxon>
        <taxon>Nannochloropsis</taxon>
    </lineage>
</organism>
<feature type="compositionally biased region" description="Low complexity" evidence="1">
    <location>
        <begin position="37"/>
        <end position="49"/>
    </location>
</feature>
<dbReference type="AlphaFoldDB" id="I2CQN2"/>
<feature type="region of interest" description="Disordered" evidence="1">
    <location>
        <begin position="37"/>
        <end position="64"/>
    </location>
</feature>
<protein>
    <submittedName>
        <fullName evidence="2">Uncharacterized protein</fullName>
    </submittedName>
</protein>
<accession>I2CQN2</accession>
<reference evidence="2" key="2">
    <citation type="journal article" date="2012" name="Nat. Commun.">
        <title>Draft genome sequence and genetic transformation of the oleaginous alga Nannochloropis gaditana.</title>
        <authorList>
            <person name="Radakovits R."/>
            <person name="Jinkerson R.E."/>
            <person name="Fuerstenberg S.I."/>
            <person name="Tae H."/>
            <person name="Settlage R.E."/>
            <person name="Boore J.L."/>
            <person name="Posewitz M.C."/>
        </authorList>
    </citation>
    <scope>NUCLEOTIDE SEQUENCE</scope>
    <source>
        <strain evidence="2">CCMP526</strain>
    </source>
</reference>
<evidence type="ECO:0000256" key="1">
    <source>
        <dbReference type="SAM" id="MobiDB-lite"/>
    </source>
</evidence>
<evidence type="ECO:0000313" key="2">
    <source>
        <dbReference type="EMBL" id="AFJ69215.1"/>
    </source>
</evidence>
<reference evidence="2" key="1">
    <citation type="journal article" date="2012" name="Bioengineered">
        <title>Additional insights into the genome of the oleaginous model alga Nannochloropsis gaditana.</title>
        <authorList>
            <person name="Jinkerson R.E."/>
            <person name="Radakovits R."/>
            <person name="Posewitz M.C."/>
        </authorList>
    </citation>
    <scope>NUCLEOTIDE SEQUENCE</scope>
    <source>
        <strain evidence="2">CCMP526</strain>
    </source>
</reference>
<gene>
    <name evidence="2" type="ORF">NGATSA_2002600</name>
</gene>
<dbReference type="EMBL" id="JU980152">
    <property type="protein sequence ID" value="AFJ69215.1"/>
    <property type="molecule type" value="mRNA"/>
</dbReference>